<reference evidence="1 2" key="1">
    <citation type="journal article" date="2013" name="Genome Announc.">
        <title>Genome Sequences of Three hpAfrica2 Strains of Helicobacter pylori.</title>
        <authorList>
            <person name="Duncan S.S."/>
            <person name="Bertoli M.T."/>
            <person name="Kersulyte D."/>
            <person name="Valk P.L."/>
            <person name="Tamma S."/>
            <person name="Segal I."/>
            <person name="McClain M.S."/>
            <person name="Cover T.L."/>
            <person name="Berg D.E."/>
        </authorList>
    </citation>
    <scope>NUCLEOTIDE SEQUENCE [LARGE SCALE GENOMIC DNA]</scope>
    <source>
        <strain evidence="1">SouthAfrica20</strain>
    </source>
</reference>
<organism evidence="1 2">
    <name type="scientific">Helicobacter pylori SouthAfrica20</name>
    <dbReference type="NCBI Taxonomy" id="1352356"/>
    <lineage>
        <taxon>Bacteria</taxon>
        <taxon>Pseudomonadati</taxon>
        <taxon>Campylobacterota</taxon>
        <taxon>Epsilonproteobacteria</taxon>
        <taxon>Campylobacterales</taxon>
        <taxon>Helicobacteraceae</taxon>
        <taxon>Helicobacter</taxon>
    </lineage>
</organism>
<accession>T1U9Q6</accession>
<name>T1U9Q6_HELPX</name>
<dbReference type="HOGENOM" id="CLU_3328755_0_0_7"/>
<evidence type="ECO:0000313" key="2">
    <source>
        <dbReference type="Proteomes" id="UP000015920"/>
    </source>
</evidence>
<evidence type="ECO:0000313" key="1">
    <source>
        <dbReference type="EMBL" id="AGT74115.1"/>
    </source>
</evidence>
<dbReference type="PATRIC" id="fig|1352356.3.peg.865"/>
<dbReference type="Proteomes" id="UP000015920">
    <property type="component" value="Chromosome"/>
</dbReference>
<proteinExistence type="predicted"/>
<dbReference type="EMBL" id="CP006691">
    <property type="protein sequence ID" value="AGT74115.1"/>
    <property type="molecule type" value="Genomic_DNA"/>
</dbReference>
<sequence>MEVLWWVMGYKVKRSKNEFAKRRNHTIKDSELFKGSFE</sequence>
<protein>
    <submittedName>
        <fullName evidence="1">Uncharacterized protein</fullName>
    </submittedName>
</protein>
<gene>
    <name evidence="1" type="ORF">HPSA20_0879</name>
</gene>
<dbReference type="KEGG" id="hpys:HPSA20_0879"/>
<dbReference type="AlphaFoldDB" id="T1U9Q6"/>